<dbReference type="EMBL" id="VZSD01006087">
    <property type="protein sequence ID" value="NWX72035.1"/>
    <property type="molecule type" value="Genomic_DNA"/>
</dbReference>
<evidence type="ECO:0000256" key="2">
    <source>
        <dbReference type="ARBA" id="ARBA00010968"/>
    </source>
</evidence>
<organism evidence="11 12">
    <name type="scientific">Alca torda</name>
    <name type="common">Razorbill</name>
    <dbReference type="NCBI Taxonomy" id="28689"/>
    <lineage>
        <taxon>Eukaryota</taxon>
        <taxon>Metazoa</taxon>
        <taxon>Chordata</taxon>
        <taxon>Craniata</taxon>
        <taxon>Vertebrata</taxon>
        <taxon>Euteleostomi</taxon>
        <taxon>Archelosauria</taxon>
        <taxon>Archosauria</taxon>
        <taxon>Dinosauria</taxon>
        <taxon>Saurischia</taxon>
        <taxon>Theropoda</taxon>
        <taxon>Coelurosauria</taxon>
        <taxon>Aves</taxon>
        <taxon>Neognathae</taxon>
        <taxon>Neoaves</taxon>
        <taxon>Charadriiformes</taxon>
        <taxon>Alcidae</taxon>
        <taxon>Alca</taxon>
    </lineage>
</organism>
<comment type="similarity">
    <text evidence="2">Belongs to the GnRH family.</text>
</comment>
<name>A0A7K6YKC6_ALCTO</name>
<evidence type="ECO:0000256" key="7">
    <source>
        <dbReference type="ARBA" id="ARBA00022815"/>
    </source>
</evidence>
<comment type="caution">
    <text evidence="11">The sequence shown here is derived from an EMBL/GenBank/DDBJ whole genome shotgun (WGS) entry which is preliminary data.</text>
</comment>
<dbReference type="PROSITE" id="PS00473">
    <property type="entry name" value="GNRH"/>
    <property type="match status" value="1"/>
</dbReference>
<protein>
    <recommendedName>
        <fullName evidence="3">Progonadoliberin-1</fullName>
    </recommendedName>
    <alternativeName>
        <fullName evidence="9">Progonadoliberin I</fullName>
    </alternativeName>
</protein>
<dbReference type="PRINTS" id="PR01541">
    <property type="entry name" value="GONADOLIBRNI"/>
</dbReference>
<feature type="signal peptide" evidence="10">
    <location>
        <begin position="1"/>
        <end position="23"/>
    </location>
</feature>
<evidence type="ECO:0000256" key="5">
    <source>
        <dbReference type="ARBA" id="ARBA00022685"/>
    </source>
</evidence>
<evidence type="ECO:0000256" key="9">
    <source>
        <dbReference type="ARBA" id="ARBA00029761"/>
    </source>
</evidence>
<evidence type="ECO:0000256" key="4">
    <source>
        <dbReference type="ARBA" id="ARBA00022525"/>
    </source>
</evidence>
<dbReference type="PANTHER" id="PTHR10522:SF0">
    <property type="entry name" value="PROGONADOLIBERIN-1"/>
    <property type="match status" value="1"/>
</dbReference>
<dbReference type="InterPro" id="IPR019792">
    <property type="entry name" value="Gonadoliberin"/>
</dbReference>
<dbReference type="GO" id="GO:0031530">
    <property type="term" value="F:gonadotropin-releasing hormone receptor binding"/>
    <property type="evidence" value="ECO:0007669"/>
    <property type="project" value="TreeGrafter"/>
</dbReference>
<dbReference type="AlphaFoldDB" id="A0A7K6YKC6"/>
<keyword evidence="10" id="KW-0732">Signal</keyword>
<evidence type="ECO:0000256" key="1">
    <source>
        <dbReference type="ARBA" id="ARBA00004613"/>
    </source>
</evidence>
<gene>
    <name evidence="11" type="primary">Gnrh1</name>
    <name evidence="11" type="ORF">ALCTOR_R01632</name>
</gene>
<dbReference type="InterPro" id="IPR004079">
    <property type="entry name" value="Gonadoliberin_I_precursor"/>
</dbReference>
<keyword evidence="5" id="KW-0165">Cleavage on pair of basic residues</keyword>
<feature type="non-terminal residue" evidence="11">
    <location>
        <position position="92"/>
    </location>
</feature>
<reference evidence="11 12" key="1">
    <citation type="submission" date="2019-09" db="EMBL/GenBank/DDBJ databases">
        <title>Bird 10,000 Genomes (B10K) Project - Family phase.</title>
        <authorList>
            <person name="Zhang G."/>
        </authorList>
    </citation>
    <scope>NUCLEOTIDE SEQUENCE [LARGE SCALE GENOMIC DNA]</scope>
    <source>
        <strain evidence="11">OUT-0003</strain>
        <tissue evidence="11">Muscle</tissue>
    </source>
</reference>
<accession>A0A7K6YKC6</accession>
<evidence type="ECO:0000256" key="6">
    <source>
        <dbReference type="ARBA" id="ARBA00022702"/>
    </source>
</evidence>
<keyword evidence="7" id="KW-0027">Amidation</keyword>
<evidence type="ECO:0000256" key="8">
    <source>
        <dbReference type="ARBA" id="ARBA00023283"/>
    </source>
</evidence>
<dbReference type="PANTHER" id="PTHR10522">
    <property type="entry name" value="GONADOLIBERIN"/>
    <property type="match status" value="1"/>
</dbReference>
<feature type="non-terminal residue" evidence="11">
    <location>
        <position position="1"/>
    </location>
</feature>
<keyword evidence="4" id="KW-0964">Secreted</keyword>
<keyword evidence="12" id="KW-1185">Reference proteome</keyword>
<feature type="chain" id="PRO_5029693642" description="Progonadoliberin-1" evidence="10">
    <location>
        <begin position="24"/>
        <end position="92"/>
    </location>
</feature>
<dbReference type="GO" id="GO:0005183">
    <property type="term" value="F:gonadotropin hormone-releasing hormone activity"/>
    <property type="evidence" value="ECO:0007669"/>
    <property type="project" value="InterPro"/>
</dbReference>
<sequence length="92" mass="10329">MEKSMKIFVSVLLFVMAVEICSGQHWSYGLQPGGKRNAENLGESFQEVANEMEKLGEAQRTECPGSEQHSRLGELKEAMESLLEGEARRKKI</sequence>
<evidence type="ECO:0000256" key="10">
    <source>
        <dbReference type="SAM" id="SignalP"/>
    </source>
</evidence>
<comment type="subcellular location">
    <subcellularLocation>
        <location evidence="1">Secreted</location>
    </subcellularLocation>
</comment>
<proteinExistence type="inferred from homology"/>
<dbReference type="GO" id="GO:0005615">
    <property type="term" value="C:extracellular space"/>
    <property type="evidence" value="ECO:0007669"/>
    <property type="project" value="TreeGrafter"/>
</dbReference>
<dbReference type="Proteomes" id="UP000536033">
    <property type="component" value="Unassembled WGS sequence"/>
</dbReference>
<evidence type="ECO:0000313" key="11">
    <source>
        <dbReference type="EMBL" id="NWX72035.1"/>
    </source>
</evidence>
<dbReference type="InterPro" id="IPR002012">
    <property type="entry name" value="GnRH"/>
</dbReference>
<evidence type="ECO:0000256" key="3">
    <source>
        <dbReference type="ARBA" id="ARBA00015101"/>
    </source>
</evidence>
<keyword evidence="8" id="KW-0873">Pyrrolidone carboxylic acid</keyword>
<keyword evidence="6" id="KW-0372">Hormone</keyword>
<evidence type="ECO:0000313" key="12">
    <source>
        <dbReference type="Proteomes" id="UP000536033"/>
    </source>
</evidence>